<accession>A0A2I1D1F7</accession>
<reference evidence="2" key="1">
    <citation type="submission" date="2016-12" db="EMBL/GenBank/DDBJ databases">
        <title>The genomes of Aspergillus section Nigri reveals drivers in fungal speciation.</title>
        <authorList>
            <consortium name="DOE Joint Genome Institute"/>
            <person name="Vesth T.C."/>
            <person name="Nybo J."/>
            <person name="Theobald S."/>
            <person name="Brandl J."/>
            <person name="Frisvad J.C."/>
            <person name="Nielsen K.F."/>
            <person name="Lyhne E.K."/>
            <person name="Kogle M.E."/>
            <person name="Kuo A."/>
            <person name="Riley R."/>
            <person name="Clum A."/>
            <person name="Nolan M."/>
            <person name="Lipzen A."/>
            <person name="Salamov A."/>
            <person name="Henrissat B."/>
            <person name="Wiebenga A."/>
            <person name="De vries R.P."/>
            <person name="Grigoriev I.V."/>
            <person name="Mortensen U.H."/>
            <person name="Andersen M.R."/>
            <person name="Baker S.E."/>
        </authorList>
    </citation>
    <scope>NUCLEOTIDE SEQUENCE</scope>
    <source>
        <strain evidence="2">IBT 28561</strain>
    </source>
</reference>
<evidence type="ECO:0000313" key="3">
    <source>
        <dbReference type="Proteomes" id="UP000234254"/>
    </source>
</evidence>
<evidence type="ECO:0000313" key="2">
    <source>
        <dbReference type="EMBL" id="PKY03714.1"/>
    </source>
</evidence>
<comment type="caution">
    <text evidence="2">The sequence shown here is derived from an EMBL/GenBank/DDBJ whole genome shotgun (WGS) entry which is preliminary data.</text>
</comment>
<gene>
    <name evidence="2" type="ORF">P168DRAFT_167841</name>
</gene>
<dbReference type="VEuPathDB" id="FungiDB:P168DRAFT_167841"/>
<organism evidence="2 3">
    <name type="scientific">Aspergillus campestris (strain IBT 28561)</name>
    <dbReference type="NCBI Taxonomy" id="1392248"/>
    <lineage>
        <taxon>Eukaryota</taxon>
        <taxon>Fungi</taxon>
        <taxon>Dikarya</taxon>
        <taxon>Ascomycota</taxon>
        <taxon>Pezizomycotina</taxon>
        <taxon>Eurotiomycetes</taxon>
        <taxon>Eurotiomycetidae</taxon>
        <taxon>Eurotiales</taxon>
        <taxon>Aspergillaceae</taxon>
        <taxon>Aspergillus</taxon>
        <taxon>Aspergillus subgen. Circumdati</taxon>
    </lineage>
</organism>
<sequence>MAAYLSLPAFQELIEFVGSDSAYENSVKALASSMLSYYFPIANGWIIAPKQNRNNHLADFIVLRVQRSFPGSRNVIDHTVAEAKKEVDDIDGAMKQLEDALEHTNTEFGRCWGILFHGLDVLFFE</sequence>
<dbReference type="OrthoDB" id="4177946at2759"/>
<dbReference type="RefSeq" id="XP_024692308.1">
    <property type="nucleotide sequence ID" value="XM_024832876.1"/>
</dbReference>
<feature type="coiled-coil region" evidence="1">
    <location>
        <begin position="80"/>
        <end position="107"/>
    </location>
</feature>
<dbReference type="GeneID" id="36540399"/>
<name>A0A2I1D1F7_ASPC2</name>
<keyword evidence="3" id="KW-1185">Reference proteome</keyword>
<keyword evidence="1" id="KW-0175">Coiled coil</keyword>
<dbReference type="EMBL" id="MSFM01000007">
    <property type="protein sequence ID" value="PKY03714.1"/>
    <property type="molecule type" value="Genomic_DNA"/>
</dbReference>
<evidence type="ECO:0000256" key="1">
    <source>
        <dbReference type="SAM" id="Coils"/>
    </source>
</evidence>
<protein>
    <submittedName>
        <fullName evidence="2">Uncharacterized protein</fullName>
    </submittedName>
</protein>
<dbReference type="Proteomes" id="UP000234254">
    <property type="component" value="Unassembled WGS sequence"/>
</dbReference>
<proteinExistence type="predicted"/>
<dbReference type="AlphaFoldDB" id="A0A2I1D1F7"/>